<comment type="caution">
    <text evidence="9">The sequence shown here is derived from an EMBL/GenBank/DDBJ whole genome shotgun (WGS) entry which is preliminary data.</text>
</comment>
<evidence type="ECO:0000256" key="2">
    <source>
        <dbReference type="ARBA" id="ARBA00022737"/>
    </source>
</evidence>
<name>A0ABR1L0Q3_9PEZI</name>
<keyword evidence="5" id="KW-0539">Nucleus</keyword>
<dbReference type="SMART" id="SM00355">
    <property type="entry name" value="ZnF_C2H2"/>
    <property type="match status" value="4"/>
</dbReference>
<keyword evidence="2" id="KW-0677">Repeat</keyword>
<proteinExistence type="predicted"/>
<dbReference type="Pfam" id="PF00096">
    <property type="entry name" value="zf-C2H2"/>
    <property type="match status" value="4"/>
</dbReference>
<keyword evidence="4" id="KW-0862">Zinc</keyword>
<feature type="compositionally biased region" description="Basic and acidic residues" evidence="7">
    <location>
        <begin position="145"/>
        <end position="157"/>
    </location>
</feature>
<evidence type="ECO:0000256" key="5">
    <source>
        <dbReference type="ARBA" id="ARBA00023242"/>
    </source>
</evidence>
<dbReference type="PROSITE" id="PS00028">
    <property type="entry name" value="ZINC_FINGER_C2H2_1"/>
    <property type="match status" value="4"/>
</dbReference>
<dbReference type="PANTHER" id="PTHR14003:SF23">
    <property type="entry name" value="ZINC FINGER PROTEIN 143"/>
    <property type="match status" value="1"/>
</dbReference>
<feature type="domain" description="C2H2-type" evidence="8">
    <location>
        <begin position="204"/>
        <end position="233"/>
    </location>
</feature>
<feature type="region of interest" description="Disordered" evidence="7">
    <location>
        <begin position="179"/>
        <end position="204"/>
    </location>
</feature>
<evidence type="ECO:0000256" key="7">
    <source>
        <dbReference type="SAM" id="MobiDB-lite"/>
    </source>
</evidence>
<feature type="compositionally biased region" description="Basic residues" evidence="7">
    <location>
        <begin position="460"/>
        <end position="471"/>
    </location>
</feature>
<reference evidence="9 10" key="1">
    <citation type="submission" date="2024-04" db="EMBL/GenBank/DDBJ databases">
        <title>Phyllosticta paracitricarpa is synonymous to the EU quarantine fungus P. citricarpa based on phylogenomic analyses.</title>
        <authorList>
            <consortium name="Lawrence Berkeley National Laboratory"/>
            <person name="Van Ingen-Buijs V.A."/>
            <person name="Van Westerhoven A.C."/>
            <person name="Haridas S."/>
            <person name="Skiadas P."/>
            <person name="Martin F."/>
            <person name="Groenewald J.Z."/>
            <person name="Crous P.W."/>
            <person name="Seidl M.F."/>
        </authorList>
    </citation>
    <scope>NUCLEOTIDE SEQUENCE [LARGE SCALE GENOMIC DNA]</scope>
    <source>
        <strain evidence="9 10">CBS 123371</strain>
    </source>
</reference>
<organism evidence="9 10">
    <name type="scientific">Phyllosticta citriasiana</name>
    <dbReference type="NCBI Taxonomy" id="595635"/>
    <lineage>
        <taxon>Eukaryota</taxon>
        <taxon>Fungi</taxon>
        <taxon>Dikarya</taxon>
        <taxon>Ascomycota</taxon>
        <taxon>Pezizomycotina</taxon>
        <taxon>Dothideomycetes</taxon>
        <taxon>Dothideomycetes incertae sedis</taxon>
        <taxon>Botryosphaeriales</taxon>
        <taxon>Phyllostictaceae</taxon>
        <taxon>Phyllosticta</taxon>
    </lineage>
</organism>
<feature type="compositionally biased region" description="Low complexity" evidence="7">
    <location>
        <begin position="371"/>
        <end position="392"/>
    </location>
</feature>
<dbReference type="EMBL" id="JBBPHU010000001">
    <property type="protein sequence ID" value="KAK7524146.1"/>
    <property type="molecule type" value="Genomic_DNA"/>
</dbReference>
<dbReference type="PROSITE" id="PS50157">
    <property type="entry name" value="ZINC_FINGER_C2H2_2"/>
    <property type="match status" value="4"/>
</dbReference>
<evidence type="ECO:0000256" key="3">
    <source>
        <dbReference type="ARBA" id="ARBA00022771"/>
    </source>
</evidence>
<dbReference type="InterPro" id="IPR036236">
    <property type="entry name" value="Znf_C2H2_sf"/>
</dbReference>
<feature type="compositionally biased region" description="Low complexity" evidence="7">
    <location>
        <begin position="438"/>
        <end position="455"/>
    </location>
</feature>
<feature type="region of interest" description="Disordered" evidence="7">
    <location>
        <begin position="358"/>
        <end position="402"/>
    </location>
</feature>
<feature type="domain" description="C2H2-type" evidence="8">
    <location>
        <begin position="264"/>
        <end position="291"/>
    </location>
</feature>
<keyword evidence="3 6" id="KW-0863">Zinc-finger</keyword>
<evidence type="ECO:0000256" key="4">
    <source>
        <dbReference type="ARBA" id="ARBA00022833"/>
    </source>
</evidence>
<dbReference type="InterPro" id="IPR013087">
    <property type="entry name" value="Znf_C2H2_type"/>
</dbReference>
<feature type="region of interest" description="Disordered" evidence="7">
    <location>
        <begin position="438"/>
        <end position="520"/>
    </location>
</feature>
<feature type="region of interest" description="Disordered" evidence="7">
    <location>
        <begin position="145"/>
        <end position="165"/>
    </location>
</feature>
<protein>
    <recommendedName>
        <fullName evidence="8">C2H2-type domain-containing protein</fullName>
    </recommendedName>
</protein>
<accession>A0ABR1L0Q3</accession>
<gene>
    <name evidence="9" type="ORF">IWZ03DRAFT_19033</name>
</gene>
<evidence type="ECO:0000256" key="1">
    <source>
        <dbReference type="ARBA" id="ARBA00022723"/>
    </source>
</evidence>
<feature type="domain" description="C2H2-type" evidence="8">
    <location>
        <begin position="292"/>
        <end position="322"/>
    </location>
</feature>
<dbReference type="PANTHER" id="PTHR14003">
    <property type="entry name" value="TRANSCRIPTIONAL REPRESSOR PROTEIN YY"/>
    <property type="match status" value="1"/>
</dbReference>
<dbReference type="Gene3D" id="3.30.160.60">
    <property type="entry name" value="Classic Zinc Finger"/>
    <property type="match status" value="4"/>
</dbReference>
<feature type="domain" description="C2H2-type" evidence="8">
    <location>
        <begin position="234"/>
        <end position="263"/>
    </location>
</feature>
<keyword evidence="1" id="KW-0479">Metal-binding</keyword>
<sequence>MTEVMAPQHTGSWPRRPDHNMHMAPINVPGLPAPYDNSSTRMAVMPTSQPYQSTNYDHSMPYLNNTSAPTTTMSSYSTSYAYEPLETTSFGFQSSFGSNYPAVTASSSSYMLPSATPQPSYSGRPFCKTELPSPVDPHHQLAELSLSEDRKIPRSGDSENGTGVAFHTDVDNLMRAIQAKQKPARPQKAPVEVQSKASTKPKKYRCDRPDCNMSFGQKTHLDIHARKHSGEKPYVCPQPRCGKRFSQMGNLKTHERRHTGEKPFKCDLCGKMFAQKGNVRQHMNTHDPTKHFVCKLERCGKLFSQLGNLKSHQNKFHADEIKILTAKFSSFGENDFASVEDKELWEYFAGAYKNSNKGIKGRGKEARVEPAAHGAVPAHAPSSSSSSSGPPVTSAMTPGPYIPTSVGMHSPYSSVSTTSSHGSYASSGTAASHAMSAAHYSRSVGSRSPSLSSVDSEMHHPHHHHHHHHNQQHYGYGGGPTSFSLPQPQPQQLRQPIHPPPAQYHQPQATSYPGYGSAMY</sequence>
<evidence type="ECO:0000259" key="8">
    <source>
        <dbReference type="PROSITE" id="PS50157"/>
    </source>
</evidence>
<evidence type="ECO:0000313" key="9">
    <source>
        <dbReference type="EMBL" id="KAK7524146.1"/>
    </source>
</evidence>
<keyword evidence="10" id="KW-1185">Reference proteome</keyword>
<dbReference type="Proteomes" id="UP001363622">
    <property type="component" value="Unassembled WGS sequence"/>
</dbReference>
<dbReference type="SUPFAM" id="SSF57667">
    <property type="entry name" value="beta-beta-alpha zinc fingers"/>
    <property type="match status" value="2"/>
</dbReference>
<evidence type="ECO:0000313" key="10">
    <source>
        <dbReference type="Proteomes" id="UP001363622"/>
    </source>
</evidence>
<evidence type="ECO:0000256" key="6">
    <source>
        <dbReference type="PROSITE-ProRule" id="PRU00042"/>
    </source>
</evidence>